<reference evidence="8 9" key="1">
    <citation type="submission" date="2020-06" db="EMBL/GenBank/DDBJ databases">
        <title>Limosilactobacillus sp. nov.</title>
        <authorList>
            <person name="Ksiezarek M."/>
            <person name="Goncalves Ribeiro T."/>
            <person name="Rocha J."/>
            <person name="Grosso F."/>
            <person name="Peixe L."/>
        </authorList>
    </citation>
    <scope>NUCLEOTIDE SEQUENCE [LARGE SCALE GENOMIC DNA]</scope>
    <source>
        <strain evidence="9">c9Ua_26_M</strain>
    </source>
</reference>
<evidence type="ECO:0000256" key="6">
    <source>
        <dbReference type="RuleBase" id="RU000481"/>
    </source>
</evidence>
<dbReference type="EC" id="2.6.1.-" evidence="6"/>
<proteinExistence type="inferred from homology"/>
<dbReference type="Gene3D" id="3.40.640.10">
    <property type="entry name" value="Type I PLP-dependent aspartate aminotransferase-like (Major domain)"/>
    <property type="match status" value="1"/>
</dbReference>
<evidence type="ECO:0000313" key="9">
    <source>
        <dbReference type="Proteomes" id="UP000645007"/>
    </source>
</evidence>
<dbReference type="PANTHER" id="PTHR46383">
    <property type="entry name" value="ASPARTATE AMINOTRANSFERASE"/>
    <property type="match status" value="1"/>
</dbReference>
<name>A0ABR8ZJK5_9LACO</name>
<evidence type="ECO:0000256" key="4">
    <source>
        <dbReference type="ARBA" id="ARBA00022679"/>
    </source>
</evidence>
<comment type="similarity">
    <text evidence="2 6">Belongs to the class-I pyridoxal-phosphate-dependent aminotransferase family.</text>
</comment>
<evidence type="ECO:0000256" key="3">
    <source>
        <dbReference type="ARBA" id="ARBA00022576"/>
    </source>
</evidence>
<accession>A0ABR8ZJK5</accession>
<evidence type="ECO:0000256" key="5">
    <source>
        <dbReference type="ARBA" id="ARBA00022898"/>
    </source>
</evidence>
<sequence length="395" mass="42949">MPKLSSDLTGTINHKLAATSPSGIRAFDRSVSNIPGIIKLTLGEPDMNTPEHVKQAAIKSIQDNDSHYAPQMGKPELLEAISKYVERTRGVKYDPESEIVVTVGATEALASTLFALLNTGDKVIIPTPVFALYFPLVAMTGATPIQVDTSADGFVLTPERLEEVLQKEGHGARAVLLNYPSNPTGREYPQETLAGLAKVMTKHHLYAIADEIYSDLVYGVKHYSLTSMIPERTIFISGLSKSHAMTGYRLGYVAGPQEIMSSIGKMHAFLVTTVTDNVQAAAVEALNNGQEDPVEFRKTYEKRRDFVTAGLRDLGFEMSTPEGAFYIFAKIPESFGKDDVKFATELAHQAKVGVTPGSAFGAGGEGYVRLSYASSDEDLHEALNRIGKFVKELNN</sequence>
<organism evidence="8 9">
    <name type="scientific">Limosilactobacillus urinaemulieris</name>
    <dbReference type="NCBI Taxonomy" id="2742600"/>
    <lineage>
        <taxon>Bacteria</taxon>
        <taxon>Bacillati</taxon>
        <taxon>Bacillota</taxon>
        <taxon>Bacilli</taxon>
        <taxon>Lactobacillales</taxon>
        <taxon>Lactobacillaceae</taxon>
        <taxon>Limosilactobacillus</taxon>
    </lineage>
</organism>
<dbReference type="RefSeq" id="WP_191911246.1">
    <property type="nucleotide sequence ID" value="NZ_CAKOBX010000010.1"/>
</dbReference>
<dbReference type="InterPro" id="IPR004838">
    <property type="entry name" value="NHTrfase_class1_PyrdxlP-BS"/>
</dbReference>
<dbReference type="CDD" id="cd00609">
    <property type="entry name" value="AAT_like"/>
    <property type="match status" value="1"/>
</dbReference>
<protein>
    <recommendedName>
        <fullName evidence="6">Aminotransferase</fullName>
        <ecNumber evidence="6">2.6.1.-</ecNumber>
    </recommendedName>
</protein>
<dbReference type="InterPro" id="IPR015421">
    <property type="entry name" value="PyrdxlP-dep_Trfase_major"/>
</dbReference>
<dbReference type="InterPro" id="IPR050596">
    <property type="entry name" value="AspAT/PAT-like"/>
</dbReference>
<dbReference type="Gene3D" id="3.90.1150.10">
    <property type="entry name" value="Aspartate Aminotransferase, domain 1"/>
    <property type="match status" value="1"/>
</dbReference>
<dbReference type="Pfam" id="PF00155">
    <property type="entry name" value="Aminotran_1_2"/>
    <property type="match status" value="1"/>
</dbReference>
<evidence type="ECO:0000313" key="8">
    <source>
        <dbReference type="EMBL" id="MBD8085477.1"/>
    </source>
</evidence>
<dbReference type="EMBL" id="JABUXR010000006">
    <property type="protein sequence ID" value="MBD8085477.1"/>
    <property type="molecule type" value="Genomic_DNA"/>
</dbReference>
<dbReference type="PROSITE" id="PS00105">
    <property type="entry name" value="AA_TRANSFER_CLASS_1"/>
    <property type="match status" value="1"/>
</dbReference>
<comment type="caution">
    <text evidence="8">The sequence shown here is derived from an EMBL/GenBank/DDBJ whole genome shotgun (WGS) entry which is preliminary data.</text>
</comment>
<comment type="cofactor">
    <cofactor evidence="1 6">
        <name>pyridoxal 5'-phosphate</name>
        <dbReference type="ChEBI" id="CHEBI:597326"/>
    </cofactor>
</comment>
<feature type="domain" description="Aminotransferase class I/classII large" evidence="7">
    <location>
        <begin position="37"/>
        <end position="386"/>
    </location>
</feature>
<dbReference type="InterPro" id="IPR004839">
    <property type="entry name" value="Aminotransferase_I/II_large"/>
</dbReference>
<keyword evidence="3 6" id="KW-0032">Aminotransferase</keyword>
<dbReference type="InterPro" id="IPR015424">
    <property type="entry name" value="PyrdxlP-dep_Trfase"/>
</dbReference>
<evidence type="ECO:0000256" key="1">
    <source>
        <dbReference type="ARBA" id="ARBA00001933"/>
    </source>
</evidence>
<dbReference type="SUPFAM" id="SSF53383">
    <property type="entry name" value="PLP-dependent transferases"/>
    <property type="match status" value="1"/>
</dbReference>
<gene>
    <name evidence="8" type="ORF">HUK45_04320</name>
</gene>
<dbReference type="InterPro" id="IPR015422">
    <property type="entry name" value="PyrdxlP-dep_Trfase_small"/>
</dbReference>
<evidence type="ECO:0000256" key="2">
    <source>
        <dbReference type="ARBA" id="ARBA00007441"/>
    </source>
</evidence>
<dbReference type="Proteomes" id="UP000645007">
    <property type="component" value="Unassembled WGS sequence"/>
</dbReference>
<dbReference type="GO" id="GO:0008483">
    <property type="term" value="F:transaminase activity"/>
    <property type="evidence" value="ECO:0007669"/>
    <property type="project" value="UniProtKB-KW"/>
</dbReference>
<keyword evidence="9" id="KW-1185">Reference proteome</keyword>
<keyword evidence="5" id="KW-0663">Pyridoxal phosphate</keyword>
<keyword evidence="4 6" id="KW-0808">Transferase</keyword>
<dbReference type="PANTHER" id="PTHR46383:SF4">
    <property type="entry name" value="AMINOTRANSFERASE"/>
    <property type="match status" value="1"/>
</dbReference>
<evidence type="ECO:0000259" key="7">
    <source>
        <dbReference type="Pfam" id="PF00155"/>
    </source>
</evidence>